<dbReference type="InterPro" id="IPR006757">
    <property type="entry name" value="OGF_rcpt"/>
</dbReference>
<evidence type="ECO:0000259" key="1">
    <source>
        <dbReference type="Pfam" id="PF04664"/>
    </source>
</evidence>
<dbReference type="Proteomes" id="UP000016562">
    <property type="component" value="Unassembled WGS sequence"/>
</dbReference>
<dbReference type="PANTHER" id="PTHR14015:SF2">
    <property type="entry name" value="OPIOID GROWTH FACTOR RECEPTOR (OGFR) CONSERVED DOMAIN-CONTAINING PROTEIN"/>
    <property type="match status" value="1"/>
</dbReference>
<reference evidence="2 3" key="1">
    <citation type="submission" date="2013-09" db="EMBL/GenBank/DDBJ databases">
        <title>Whole genome shotgun sequence of Vibrio ezurae NBRC 102218.</title>
        <authorList>
            <person name="Yoshida I."/>
            <person name="Hosoyama A."/>
            <person name="Numata M."/>
            <person name="Hashimoto M."/>
            <person name="Hosoyama Y."/>
            <person name="Tsuchikane K."/>
            <person name="Noguchi M."/>
            <person name="Hirakata S."/>
            <person name="Ichikawa N."/>
            <person name="Ohji S."/>
            <person name="Yamazoe A."/>
            <person name="Fujita N."/>
        </authorList>
    </citation>
    <scope>NUCLEOTIDE SEQUENCE [LARGE SCALE GENOMIC DNA]</scope>
    <source>
        <strain evidence="2 3">NBRC 102218</strain>
    </source>
</reference>
<gene>
    <name evidence="2" type="ORF">VEZ01S_08_01490</name>
</gene>
<dbReference type="RefSeq" id="WP_021712824.1">
    <property type="nucleotide sequence ID" value="NZ_BATM01000008.1"/>
</dbReference>
<dbReference type="PANTHER" id="PTHR14015">
    <property type="entry name" value="OPIOID GROWTH FACTOR RECEPTOR OGFR ZETA-TYPE OPIOID RECEPTOR"/>
    <property type="match status" value="1"/>
</dbReference>
<dbReference type="GO" id="GO:0016020">
    <property type="term" value="C:membrane"/>
    <property type="evidence" value="ECO:0007669"/>
    <property type="project" value="InterPro"/>
</dbReference>
<dbReference type="GO" id="GO:0140625">
    <property type="term" value="F:opioid growth factor receptor activity"/>
    <property type="evidence" value="ECO:0007669"/>
    <property type="project" value="InterPro"/>
</dbReference>
<feature type="domain" description="Opioid growth factor receptor (OGFr) conserved" evidence="1">
    <location>
        <begin position="19"/>
        <end position="162"/>
    </location>
</feature>
<dbReference type="STRING" id="1219080.VEZ01S_08_01490"/>
<comment type="caution">
    <text evidence="2">The sequence shown here is derived from an EMBL/GenBank/DDBJ whole genome shotgun (WGS) entry which is preliminary data.</text>
</comment>
<dbReference type="eggNOG" id="COG5533">
    <property type="taxonomic scope" value="Bacteria"/>
</dbReference>
<accession>U3CLQ1</accession>
<protein>
    <recommendedName>
        <fullName evidence="1">Opioid growth factor receptor (OGFr) conserved domain-containing protein</fullName>
    </recommendedName>
</protein>
<organism evidence="2 3">
    <name type="scientific">Vibrio ezurae NBRC 102218</name>
    <dbReference type="NCBI Taxonomy" id="1219080"/>
    <lineage>
        <taxon>Bacteria</taxon>
        <taxon>Pseudomonadati</taxon>
        <taxon>Pseudomonadota</taxon>
        <taxon>Gammaproteobacteria</taxon>
        <taxon>Vibrionales</taxon>
        <taxon>Vibrionaceae</taxon>
        <taxon>Vibrio</taxon>
    </lineage>
</organism>
<dbReference type="OrthoDB" id="273514at2"/>
<dbReference type="Pfam" id="PF04664">
    <property type="entry name" value="OGFr_N"/>
    <property type="match status" value="1"/>
</dbReference>
<dbReference type="InterPro" id="IPR039574">
    <property type="entry name" value="OGFr"/>
</dbReference>
<dbReference type="EMBL" id="BATM01000008">
    <property type="protein sequence ID" value="GAD79113.1"/>
    <property type="molecule type" value="Genomic_DNA"/>
</dbReference>
<dbReference type="AlphaFoldDB" id="U3CLQ1"/>
<evidence type="ECO:0000313" key="2">
    <source>
        <dbReference type="EMBL" id="GAD79113.1"/>
    </source>
</evidence>
<sequence length="166" mass="19880">MNVLCRFMLGHHLDHKQRNIEQIWSLDDFWLQHDREYIQWLFPIDTPSKFQPLVPLVCSSTRDYFLTCKVLQKAQRRSLHIMLNFYDMQIKNGAVVPKNKLSIHEQSWLNDDDHSHRCITRIIRSLTLLGQQDLGRQFQEGMLDTAIKYGKTREESLNYWRNAHLL</sequence>
<name>U3CLQ1_9VIBR</name>
<evidence type="ECO:0000313" key="3">
    <source>
        <dbReference type="Proteomes" id="UP000016562"/>
    </source>
</evidence>
<keyword evidence="3" id="KW-1185">Reference proteome</keyword>
<proteinExistence type="predicted"/>